<evidence type="ECO:0000313" key="1">
    <source>
        <dbReference type="EMBL" id="KOF65034.1"/>
    </source>
</evidence>
<accession>A0A0L8FKD2</accession>
<organism evidence="1">
    <name type="scientific">Octopus bimaculoides</name>
    <name type="common">California two-spotted octopus</name>
    <dbReference type="NCBI Taxonomy" id="37653"/>
    <lineage>
        <taxon>Eukaryota</taxon>
        <taxon>Metazoa</taxon>
        <taxon>Spiralia</taxon>
        <taxon>Lophotrochozoa</taxon>
        <taxon>Mollusca</taxon>
        <taxon>Cephalopoda</taxon>
        <taxon>Coleoidea</taxon>
        <taxon>Octopodiformes</taxon>
        <taxon>Octopoda</taxon>
        <taxon>Incirrata</taxon>
        <taxon>Octopodidae</taxon>
        <taxon>Octopus</taxon>
    </lineage>
</organism>
<reference evidence="1" key="1">
    <citation type="submission" date="2015-07" db="EMBL/GenBank/DDBJ databases">
        <title>MeaNS - Measles Nucleotide Surveillance Program.</title>
        <authorList>
            <person name="Tran T."/>
            <person name="Druce J."/>
        </authorList>
    </citation>
    <scope>NUCLEOTIDE SEQUENCE</scope>
    <source>
        <strain evidence="1">UCB-OBI-ISO-001</strain>
        <tissue evidence="1">Gonad</tissue>
    </source>
</reference>
<name>A0A0L8FKD2_OCTBM</name>
<sequence length="78" mass="8868">MMALRRLLAFYQNSRNTSQIPTLGDRSGSEVNCSAILRKTNFRNCVSKGRSKTDSQREEEEAILFSSNNYECDDIKAT</sequence>
<protein>
    <submittedName>
        <fullName evidence="1">Uncharacterized protein</fullName>
    </submittedName>
</protein>
<dbReference type="EMBL" id="KQ429843">
    <property type="protein sequence ID" value="KOF65034.1"/>
    <property type="molecule type" value="Genomic_DNA"/>
</dbReference>
<dbReference type="AlphaFoldDB" id="A0A0L8FKD2"/>
<gene>
    <name evidence="1" type="ORF">OCBIM_22016407mg</name>
</gene>
<proteinExistence type="predicted"/>